<name>A0A1B0EZ89_PHLPP</name>
<dbReference type="AlphaFoldDB" id="A0A1B0EZ89"/>
<dbReference type="KEGG" id="ppap:129801486"/>
<comment type="subcellular location">
    <subcellularLocation>
        <location evidence="1">Cytoplasmic vesicle</location>
        <location evidence="1">Autophagosome</location>
    </subcellularLocation>
    <subcellularLocation>
        <location evidence="8">Endomembrane system</location>
        <topology evidence="8">Lipid-anchor</topology>
    </subcellularLocation>
</comment>
<reference evidence="10" key="1">
    <citation type="submission" date="2022-08" db="UniProtKB">
        <authorList>
            <consortium name="EnsemblMetazoa"/>
        </authorList>
    </citation>
    <scope>IDENTIFICATION</scope>
    <source>
        <strain evidence="10">Israel</strain>
    </source>
</reference>
<evidence type="ECO:0000256" key="5">
    <source>
        <dbReference type="ARBA" id="ARBA00023136"/>
    </source>
</evidence>
<evidence type="ECO:0000256" key="1">
    <source>
        <dbReference type="ARBA" id="ARBA00004419"/>
    </source>
</evidence>
<dbReference type="RefSeq" id="XP_055702570.1">
    <property type="nucleotide sequence ID" value="XM_055846595.1"/>
</dbReference>
<dbReference type="Pfam" id="PF02991">
    <property type="entry name" value="ATG8"/>
    <property type="match status" value="1"/>
</dbReference>
<dbReference type="FunFam" id="3.10.20.90:FF:000149">
    <property type="entry name" value="microtubule-associated proteins 1A/1B light chain 3C"/>
    <property type="match status" value="1"/>
</dbReference>
<dbReference type="GO" id="GO:0012505">
    <property type="term" value="C:endomembrane system"/>
    <property type="evidence" value="ECO:0007669"/>
    <property type="project" value="UniProtKB-SubCell"/>
</dbReference>
<comment type="similarity">
    <text evidence="2 9">Belongs to the ATG8 family.</text>
</comment>
<dbReference type="GO" id="GO:0031410">
    <property type="term" value="C:cytoplasmic vesicle"/>
    <property type="evidence" value="ECO:0007669"/>
    <property type="project" value="UniProtKB-KW"/>
</dbReference>
<dbReference type="GeneID" id="129801486"/>
<dbReference type="EMBL" id="AJVK01017863">
    <property type="status" value="NOT_ANNOTATED_CDS"/>
    <property type="molecule type" value="Genomic_DNA"/>
</dbReference>
<protein>
    <submittedName>
        <fullName evidence="10">Uncharacterized protein</fullName>
    </submittedName>
</protein>
<dbReference type="Gene3D" id="3.10.20.90">
    <property type="entry name" value="Phosphatidylinositol 3-kinase Catalytic Subunit, Chain A, domain 1"/>
    <property type="match status" value="1"/>
</dbReference>
<evidence type="ECO:0000256" key="4">
    <source>
        <dbReference type="ARBA" id="ARBA00023006"/>
    </source>
</evidence>
<dbReference type="PANTHER" id="PTHR10969">
    <property type="entry name" value="MICROTUBULE-ASSOCIATED PROTEINS 1A/1B LIGHT CHAIN 3-RELATED"/>
    <property type="match status" value="1"/>
</dbReference>
<keyword evidence="11" id="KW-1185">Reference proteome</keyword>
<keyword evidence="7" id="KW-0968">Cytoplasmic vesicle</keyword>
<evidence type="ECO:0000256" key="3">
    <source>
        <dbReference type="ARBA" id="ARBA00022490"/>
    </source>
</evidence>
<dbReference type="EnsemblMetazoa" id="PPAI010197-RA">
    <property type="protein sequence ID" value="PPAI010197-PA"/>
    <property type="gene ID" value="PPAI010197"/>
</dbReference>
<dbReference type="GO" id="GO:0016236">
    <property type="term" value="P:macroautophagy"/>
    <property type="evidence" value="ECO:0007669"/>
    <property type="project" value="UniProtKB-ARBA"/>
</dbReference>
<keyword evidence="3" id="KW-0963">Cytoplasm</keyword>
<evidence type="ECO:0000313" key="10">
    <source>
        <dbReference type="EnsemblMetazoa" id="PPAI010197-PA"/>
    </source>
</evidence>
<proteinExistence type="inferred from homology"/>
<keyword evidence="6" id="KW-0449">Lipoprotein</keyword>
<sequence>MHSIDLFSSTCYKPHKARSESYGPKNHPINVLRYKFPTKVPVILERYRNERDLPDIGQRKYVIPQEMSMSQFHQMVRQRMNLSPSKALFFLVNNRTMVSLGKSLLEVYDEFQDVDGFLYITYASQDVFGMTPCPDL</sequence>
<dbReference type="GO" id="GO:0006950">
    <property type="term" value="P:response to stress"/>
    <property type="evidence" value="ECO:0007669"/>
    <property type="project" value="UniProtKB-ARBA"/>
</dbReference>
<dbReference type="SUPFAM" id="SSF54236">
    <property type="entry name" value="Ubiquitin-like"/>
    <property type="match status" value="1"/>
</dbReference>
<evidence type="ECO:0000256" key="8">
    <source>
        <dbReference type="ARBA" id="ARBA00037868"/>
    </source>
</evidence>
<evidence type="ECO:0000256" key="2">
    <source>
        <dbReference type="ARBA" id="ARBA00007293"/>
    </source>
</evidence>
<dbReference type="InterPro" id="IPR029071">
    <property type="entry name" value="Ubiquitin-like_domsf"/>
</dbReference>
<evidence type="ECO:0000313" key="11">
    <source>
        <dbReference type="Proteomes" id="UP000092462"/>
    </source>
</evidence>
<dbReference type="VEuPathDB" id="VectorBase:PPAPM1_011168"/>
<evidence type="ECO:0000256" key="6">
    <source>
        <dbReference type="ARBA" id="ARBA00023288"/>
    </source>
</evidence>
<keyword evidence="5" id="KW-0472">Membrane</keyword>
<evidence type="ECO:0000256" key="7">
    <source>
        <dbReference type="ARBA" id="ARBA00023329"/>
    </source>
</evidence>
<dbReference type="GO" id="GO:0005776">
    <property type="term" value="C:autophagosome"/>
    <property type="evidence" value="ECO:0007669"/>
    <property type="project" value="UniProtKB-SubCell"/>
</dbReference>
<dbReference type="Proteomes" id="UP000092462">
    <property type="component" value="Unassembled WGS sequence"/>
</dbReference>
<keyword evidence="4 9" id="KW-0072">Autophagy</keyword>
<organism evidence="10 11">
    <name type="scientific">Phlebotomus papatasi</name>
    <name type="common">Sandfly</name>
    <dbReference type="NCBI Taxonomy" id="29031"/>
    <lineage>
        <taxon>Eukaryota</taxon>
        <taxon>Metazoa</taxon>
        <taxon>Ecdysozoa</taxon>
        <taxon>Arthropoda</taxon>
        <taxon>Hexapoda</taxon>
        <taxon>Insecta</taxon>
        <taxon>Pterygota</taxon>
        <taxon>Neoptera</taxon>
        <taxon>Endopterygota</taxon>
        <taxon>Diptera</taxon>
        <taxon>Nematocera</taxon>
        <taxon>Psychodoidea</taxon>
        <taxon>Psychodidae</taxon>
        <taxon>Phlebotomus</taxon>
        <taxon>Phlebotomus</taxon>
    </lineage>
</organism>
<evidence type="ECO:0000256" key="9">
    <source>
        <dbReference type="RuleBase" id="RU004384"/>
    </source>
</evidence>
<dbReference type="OrthoDB" id="6738456at2759"/>
<accession>A0A1B0EZ89</accession>
<dbReference type="InterPro" id="IPR004241">
    <property type="entry name" value="Atg8-like"/>
</dbReference>
<dbReference type="VEuPathDB" id="VectorBase:PPAI010197"/>